<sequence>MRPPGNYSPQGAGAMLVDLLIVHGDILTMAGEGVGYVADGSVAVNGNEIVAVGPSSDLEKRYEAKRVIDAKNKAVLPGLIDGHLHTVIGILRGLGQDARSWHEGVDPFFEQLTPDAVLAGAYLCAIEAVRAGTTTFGDYGPGMLITLPFYEKLGVRAKVCTLISEVPPVESLLREGELYPFDPQIGQMRLQENLEVINNWNGGAGGRITTMIGPQGADYCSVALFEKIKDIAEQRDLKIHMHIGQGEREILQMKNRYGKRPVEFLHEIGYLDERLLAVHMVKCTNDEVAHIAESGASMAFCPSSLIICDGIVPPADVFLDHGGSVCLGTDETSSNNGTNVFSELKLGSLALKMKRQDPEYLPAWKALRMATIEGARAIGLDRDIGSLEPGKKADIILVDLQKPPTLPVLREPVRNIVPNLVLSARGDEVAVSIIDGKIIYENGRITTIDEQELLGFVQKVSDEVNLEASREVKKRKTFQHRLTLEGKY</sequence>
<dbReference type="AlphaFoldDB" id="A0A3A4N5J9"/>
<accession>A0A3A4N5J9</accession>
<dbReference type="SUPFAM" id="SSF51338">
    <property type="entry name" value="Composite domain of metallo-dependent hydrolases"/>
    <property type="match status" value="1"/>
</dbReference>
<dbReference type="GO" id="GO:0016810">
    <property type="term" value="F:hydrolase activity, acting on carbon-nitrogen (but not peptide) bonds"/>
    <property type="evidence" value="ECO:0007669"/>
    <property type="project" value="InterPro"/>
</dbReference>
<evidence type="ECO:0000313" key="4">
    <source>
        <dbReference type="Proteomes" id="UP000265882"/>
    </source>
</evidence>
<dbReference type="PANTHER" id="PTHR43794">
    <property type="entry name" value="AMINOHYDROLASE SSNA-RELATED"/>
    <property type="match status" value="1"/>
</dbReference>
<reference evidence="3 4" key="1">
    <citation type="journal article" date="2017" name="ISME J.">
        <title>Energy and carbon metabolisms in a deep terrestrial subsurface fluid microbial community.</title>
        <authorList>
            <person name="Momper L."/>
            <person name="Jungbluth S.P."/>
            <person name="Lee M.D."/>
            <person name="Amend J.P."/>
        </authorList>
    </citation>
    <scope>NUCLEOTIDE SEQUENCE [LARGE SCALE GENOMIC DNA]</scope>
    <source>
        <strain evidence="3">SURF_5</strain>
    </source>
</reference>
<dbReference type="InterPro" id="IPR011059">
    <property type="entry name" value="Metal-dep_hydrolase_composite"/>
</dbReference>
<protein>
    <submittedName>
        <fullName evidence="3">Amidohydrolase</fullName>
    </submittedName>
</protein>
<dbReference type="InterPro" id="IPR050287">
    <property type="entry name" value="MTA/SAH_deaminase"/>
</dbReference>
<dbReference type="EMBL" id="QZKU01000139">
    <property type="protein sequence ID" value="RJP14989.1"/>
    <property type="molecule type" value="Genomic_DNA"/>
</dbReference>
<dbReference type="Proteomes" id="UP000265882">
    <property type="component" value="Unassembled WGS sequence"/>
</dbReference>
<organism evidence="3 4">
    <name type="scientific">Abyssobacteria bacterium (strain SURF_5)</name>
    <dbReference type="NCBI Taxonomy" id="2093360"/>
    <lineage>
        <taxon>Bacteria</taxon>
        <taxon>Pseudomonadati</taxon>
        <taxon>Candidatus Hydrogenedentota</taxon>
        <taxon>Candidatus Abyssobacteria</taxon>
    </lineage>
</organism>
<evidence type="ECO:0000259" key="2">
    <source>
        <dbReference type="Pfam" id="PF01979"/>
    </source>
</evidence>
<dbReference type="Gene3D" id="3.20.20.140">
    <property type="entry name" value="Metal-dependent hydrolases"/>
    <property type="match status" value="1"/>
</dbReference>
<evidence type="ECO:0000313" key="3">
    <source>
        <dbReference type="EMBL" id="RJP14989.1"/>
    </source>
</evidence>
<dbReference type="SUPFAM" id="SSF51556">
    <property type="entry name" value="Metallo-dependent hydrolases"/>
    <property type="match status" value="1"/>
</dbReference>
<comment type="caution">
    <text evidence="3">The sequence shown here is derived from an EMBL/GenBank/DDBJ whole genome shotgun (WGS) entry which is preliminary data.</text>
</comment>
<dbReference type="PANTHER" id="PTHR43794:SF11">
    <property type="entry name" value="AMIDOHYDROLASE-RELATED DOMAIN-CONTAINING PROTEIN"/>
    <property type="match status" value="1"/>
</dbReference>
<gene>
    <name evidence="3" type="ORF">C4520_20680</name>
</gene>
<dbReference type="Gene3D" id="2.30.40.10">
    <property type="entry name" value="Urease, subunit C, domain 1"/>
    <property type="match status" value="1"/>
</dbReference>
<dbReference type="InterPro" id="IPR006680">
    <property type="entry name" value="Amidohydro-rel"/>
</dbReference>
<feature type="domain" description="Amidohydrolase-related" evidence="2">
    <location>
        <begin position="75"/>
        <end position="439"/>
    </location>
</feature>
<dbReference type="CDD" id="cd01298">
    <property type="entry name" value="ATZ_TRZ_like"/>
    <property type="match status" value="1"/>
</dbReference>
<dbReference type="InterPro" id="IPR032466">
    <property type="entry name" value="Metal_Hydrolase"/>
</dbReference>
<keyword evidence="1 3" id="KW-0378">Hydrolase</keyword>
<name>A0A3A4N5J9_ABYX5</name>
<dbReference type="Pfam" id="PF01979">
    <property type="entry name" value="Amidohydro_1"/>
    <property type="match status" value="1"/>
</dbReference>
<evidence type="ECO:0000256" key="1">
    <source>
        <dbReference type="ARBA" id="ARBA00022801"/>
    </source>
</evidence>
<proteinExistence type="predicted"/>